<dbReference type="Gene3D" id="2.40.50.140">
    <property type="entry name" value="Nucleic acid-binding proteins"/>
    <property type="match status" value="3"/>
</dbReference>
<organism evidence="2 3">
    <name type="scientific">Stylosanthes scabra</name>
    <dbReference type="NCBI Taxonomy" id="79078"/>
    <lineage>
        <taxon>Eukaryota</taxon>
        <taxon>Viridiplantae</taxon>
        <taxon>Streptophyta</taxon>
        <taxon>Embryophyta</taxon>
        <taxon>Tracheophyta</taxon>
        <taxon>Spermatophyta</taxon>
        <taxon>Magnoliopsida</taxon>
        <taxon>eudicotyledons</taxon>
        <taxon>Gunneridae</taxon>
        <taxon>Pentapetalae</taxon>
        <taxon>rosids</taxon>
        <taxon>fabids</taxon>
        <taxon>Fabales</taxon>
        <taxon>Fabaceae</taxon>
        <taxon>Papilionoideae</taxon>
        <taxon>50 kb inversion clade</taxon>
        <taxon>dalbergioids sensu lato</taxon>
        <taxon>Dalbergieae</taxon>
        <taxon>Pterocarpus clade</taxon>
        <taxon>Stylosanthes</taxon>
    </lineage>
</organism>
<proteinExistence type="predicted"/>
<accession>A0ABU6XJS2</accession>
<sequence>MAERFDRIADIHQRKMHWNIQVYVIRMYEVPSYDDRSGVRIHSSIPKKLMSTWGPRLKEFNMHNMRNFVIMDKRLKVKATQISWTLSFCNRIEVDEVDEVDLPTFPLEPFSFRTIPEILNPLAVTETELFDFVAEVVGKEDPRDLTTSKGLDTKRMAIKLQDLEKNSMRCVLFGSCVDEIMPLITEDRVEPLIVVLQFFRVNRWDGKTSIQSHFDISKVCVDAILSDIVEFRNSSVRITQMPTQSSGPGIEQLRRGQVEIKSIEDAWNSTEEGKIWIAGKILSITSGKNDWWYKACDVCPKKVDPKEGGMWECKRCEKITKSYTIRA</sequence>
<dbReference type="CDD" id="cd04481">
    <property type="entry name" value="RPA1_DBD_B_like"/>
    <property type="match status" value="1"/>
</dbReference>
<dbReference type="InterPro" id="IPR012340">
    <property type="entry name" value="NA-bd_OB-fold"/>
</dbReference>
<dbReference type="EMBL" id="JASCZI010211869">
    <property type="protein sequence ID" value="MED6197233.1"/>
    <property type="molecule type" value="Genomic_DNA"/>
</dbReference>
<evidence type="ECO:0000313" key="3">
    <source>
        <dbReference type="Proteomes" id="UP001341840"/>
    </source>
</evidence>
<evidence type="ECO:0000313" key="2">
    <source>
        <dbReference type="EMBL" id="MED6197233.1"/>
    </source>
</evidence>
<reference evidence="2 3" key="1">
    <citation type="journal article" date="2023" name="Plants (Basel)">
        <title>Bridging the Gap: Combining Genomics and Transcriptomics Approaches to Understand Stylosanthes scabra, an Orphan Legume from the Brazilian Caatinga.</title>
        <authorList>
            <person name="Ferreira-Neto J.R.C."/>
            <person name="da Silva M.D."/>
            <person name="Binneck E."/>
            <person name="de Melo N.F."/>
            <person name="da Silva R.H."/>
            <person name="de Melo A.L.T.M."/>
            <person name="Pandolfi V."/>
            <person name="Bustamante F.O."/>
            <person name="Brasileiro-Vidal A.C."/>
            <person name="Benko-Iseppon A.M."/>
        </authorList>
    </citation>
    <scope>NUCLEOTIDE SEQUENCE [LARGE SCALE GENOMIC DNA]</scope>
    <source>
        <tissue evidence="2">Leaves</tissue>
    </source>
</reference>
<gene>
    <name evidence="2" type="ORF">PIB30_054763</name>
</gene>
<dbReference type="InterPro" id="IPR003871">
    <property type="entry name" value="RFA1B/D_OB_1st"/>
</dbReference>
<dbReference type="PANTHER" id="PTHR47165:SF4">
    <property type="entry name" value="OS03G0429900 PROTEIN"/>
    <property type="match status" value="1"/>
</dbReference>
<name>A0ABU6XJS2_9FABA</name>
<dbReference type="PANTHER" id="PTHR47165">
    <property type="entry name" value="OS03G0429900 PROTEIN"/>
    <property type="match status" value="1"/>
</dbReference>
<dbReference type="Pfam" id="PF02721">
    <property type="entry name" value="DUF223"/>
    <property type="match status" value="1"/>
</dbReference>
<keyword evidence="3" id="KW-1185">Reference proteome</keyword>
<dbReference type="SUPFAM" id="SSF50249">
    <property type="entry name" value="Nucleic acid-binding proteins"/>
    <property type="match status" value="2"/>
</dbReference>
<protein>
    <recommendedName>
        <fullName evidence="1">Replication protein A 70 kDa DNA-binding subunit B/D first OB fold domain-containing protein</fullName>
    </recommendedName>
</protein>
<feature type="domain" description="Replication protein A 70 kDa DNA-binding subunit B/D first OB fold" evidence="1">
    <location>
        <begin position="5"/>
        <end position="95"/>
    </location>
</feature>
<dbReference type="Proteomes" id="UP001341840">
    <property type="component" value="Unassembled WGS sequence"/>
</dbReference>
<evidence type="ECO:0000259" key="1">
    <source>
        <dbReference type="Pfam" id="PF02721"/>
    </source>
</evidence>
<comment type="caution">
    <text evidence="2">The sequence shown here is derived from an EMBL/GenBank/DDBJ whole genome shotgun (WGS) entry which is preliminary data.</text>
</comment>